<dbReference type="Proteomes" id="UP000192656">
    <property type="component" value="Unassembled WGS sequence"/>
</dbReference>
<dbReference type="RefSeq" id="WP_084407959.1">
    <property type="nucleotide sequence ID" value="NZ_FWXR01000001.1"/>
</dbReference>
<evidence type="ECO:0000256" key="1">
    <source>
        <dbReference type="SAM" id="Phobius"/>
    </source>
</evidence>
<dbReference type="InterPro" id="IPR011969">
    <property type="entry name" value="Clan_AA_Asp_peptidase_C"/>
</dbReference>
<dbReference type="OrthoDB" id="7595324at2"/>
<dbReference type="AlphaFoldDB" id="A0A1W1YC30"/>
<reference evidence="2 3" key="1">
    <citation type="submission" date="2017-04" db="EMBL/GenBank/DDBJ databases">
        <authorList>
            <person name="Afonso C.L."/>
            <person name="Miller P.J."/>
            <person name="Scott M.A."/>
            <person name="Spackman E."/>
            <person name="Goraichik I."/>
            <person name="Dimitrov K.M."/>
            <person name="Suarez D.L."/>
            <person name="Swayne D.E."/>
        </authorList>
    </citation>
    <scope>NUCLEOTIDE SEQUENCE [LARGE SCALE GENOMIC DNA]</scope>
    <source>
        <strain evidence="2 3">CGMCC 1.10972</strain>
    </source>
</reference>
<keyword evidence="2" id="KW-0645">Protease</keyword>
<gene>
    <name evidence="2" type="ORF">SAMN06297251_101149</name>
</gene>
<evidence type="ECO:0000313" key="2">
    <source>
        <dbReference type="EMBL" id="SMC33706.1"/>
    </source>
</evidence>
<dbReference type="InterPro" id="IPR034122">
    <property type="entry name" value="Retropepsin-like_bacterial"/>
</dbReference>
<keyword evidence="1" id="KW-0472">Membrane</keyword>
<sequence length="236" mass="24976">MGRDTLLWVVFAILGVALLALLTNQDGMIAGLPEGQFAELAYLGTWGVVLGASLFLFSRVQLGAALKNAAIWAAIFLVVIGAYAFAPEFEAAKNRIMAVLVPGSLVSLNSGDGEAQYMAVRGSDGHFHLSGEIDGRSVSLMVDTGASVVAMDKPTAESLGIDTSRLSFSDYVMTANGMTRSAPVFLETVEVGDIVRHNVRAAVTEGEGFGTVLLGMSFLDTLTSYDFRGDRLVLTD</sequence>
<dbReference type="Pfam" id="PF13975">
    <property type="entry name" value="gag-asp_proteas"/>
    <property type="match status" value="1"/>
</dbReference>
<dbReference type="GO" id="GO:0008233">
    <property type="term" value="F:peptidase activity"/>
    <property type="evidence" value="ECO:0007669"/>
    <property type="project" value="UniProtKB-KW"/>
</dbReference>
<accession>A0A1W1YC30</accession>
<keyword evidence="1" id="KW-0812">Transmembrane</keyword>
<keyword evidence="3" id="KW-1185">Reference proteome</keyword>
<feature type="transmembrane region" description="Helical" evidence="1">
    <location>
        <begin position="37"/>
        <end position="57"/>
    </location>
</feature>
<dbReference type="STRING" id="937218.SAMN06297251_101149"/>
<proteinExistence type="predicted"/>
<dbReference type="SUPFAM" id="SSF50630">
    <property type="entry name" value="Acid proteases"/>
    <property type="match status" value="1"/>
</dbReference>
<evidence type="ECO:0000313" key="3">
    <source>
        <dbReference type="Proteomes" id="UP000192656"/>
    </source>
</evidence>
<dbReference type="InterPro" id="IPR021109">
    <property type="entry name" value="Peptidase_aspartic_dom_sf"/>
</dbReference>
<dbReference type="CDD" id="cd05483">
    <property type="entry name" value="retropepsin_like_bacteria"/>
    <property type="match status" value="1"/>
</dbReference>
<dbReference type="NCBIfam" id="TIGR02281">
    <property type="entry name" value="clan_AA_DTGA"/>
    <property type="match status" value="1"/>
</dbReference>
<organism evidence="2 3">
    <name type="scientific">Fulvimarina manganoxydans</name>
    <dbReference type="NCBI Taxonomy" id="937218"/>
    <lineage>
        <taxon>Bacteria</taxon>
        <taxon>Pseudomonadati</taxon>
        <taxon>Pseudomonadota</taxon>
        <taxon>Alphaproteobacteria</taxon>
        <taxon>Hyphomicrobiales</taxon>
        <taxon>Aurantimonadaceae</taxon>
        <taxon>Fulvimarina</taxon>
    </lineage>
</organism>
<dbReference type="GO" id="GO:0006508">
    <property type="term" value="P:proteolysis"/>
    <property type="evidence" value="ECO:0007669"/>
    <property type="project" value="UniProtKB-KW"/>
</dbReference>
<keyword evidence="1" id="KW-1133">Transmembrane helix</keyword>
<name>A0A1W1YC30_9HYPH</name>
<dbReference type="EMBL" id="FWXR01000001">
    <property type="protein sequence ID" value="SMC33706.1"/>
    <property type="molecule type" value="Genomic_DNA"/>
</dbReference>
<keyword evidence="2" id="KW-0378">Hydrolase</keyword>
<feature type="transmembrane region" description="Helical" evidence="1">
    <location>
        <begin position="69"/>
        <end position="86"/>
    </location>
</feature>
<feature type="transmembrane region" description="Helical" evidence="1">
    <location>
        <begin position="6"/>
        <end position="25"/>
    </location>
</feature>
<protein>
    <submittedName>
        <fullName evidence="2">Aspartyl protease family protein</fullName>
    </submittedName>
</protein>
<dbReference type="Gene3D" id="2.40.70.10">
    <property type="entry name" value="Acid Proteases"/>
    <property type="match status" value="1"/>
</dbReference>